<proteinExistence type="predicted"/>
<dbReference type="AlphaFoldDB" id="A0A7X2SYR5"/>
<dbReference type="Pfam" id="PF04951">
    <property type="entry name" value="Peptidase_M55"/>
    <property type="match status" value="1"/>
</dbReference>
<gene>
    <name evidence="1" type="ORF">GKC49_27275</name>
</gene>
<keyword evidence="1" id="KW-0031">Aminopeptidase</keyword>
<dbReference type="GO" id="GO:0004177">
    <property type="term" value="F:aminopeptidase activity"/>
    <property type="evidence" value="ECO:0007669"/>
    <property type="project" value="UniProtKB-KW"/>
</dbReference>
<organism evidence="1 2">
    <name type="scientific">Enterobacter agglomerans</name>
    <name type="common">Erwinia herbicola</name>
    <name type="synonym">Pantoea agglomerans</name>
    <dbReference type="NCBI Taxonomy" id="549"/>
    <lineage>
        <taxon>Bacteria</taxon>
        <taxon>Pseudomonadati</taxon>
        <taxon>Pseudomonadota</taxon>
        <taxon>Gammaproteobacteria</taxon>
        <taxon>Enterobacterales</taxon>
        <taxon>Erwiniaceae</taxon>
        <taxon>Pantoea</taxon>
        <taxon>Pantoea agglomerans group</taxon>
    </lineage>
</organism>
<keyword evidence="1" id="KW-0378">Hydrolase</keyword>
<sequence>FWRIHINGLVMGETDIYAAAAAEHGTPLLLVTGDDQLQSWIAEHYSAVNYVCVKRAISHTCAESISPQATQRAIAAAASAALQHPPQVSTSRLTAPYAMRLQATKPVLADLFSLIPGVTRLDAVTVAYQAENMETLISLLSAFSYLASTQS</sequence>
<comment type="caution">
    <text evidence="1">The sequence shown here is derived from an EMBL/GenBank/DDBJ whole genome shotgun (WGS) entry which is preliminary data.</text>
</comment>
<dbReference type="SUPFAM" id="SSF63992">
    <property type="entry name" value="Dipeptide transport protein"/>
    <property type="match status" value="1"/>
</dbReference>
<dbReference type="InterPro" id="IPR027476">
    <property type="entry name" value="DppA_N"/>
</dbReference>
<dbReference type="EMBL" id="WKLC01001984">
    <property type="protein sequence ID" value="MSE18661.1"/>
    <property type="molecule type" value="Genomic_DNA"/>
</dbReference>
<dbReference type="Proteomes" id="UP000461948">
    <property type="component" value="Unassembled WGS sequence"/>
</dbReference>
<dbReference type="Gene3D" id="3.40.50.10780">
    <property type="entry name" value="Dipeptide transport protein"/>
    <property type="match status" value="1"/>
</dbReference>
<reference evidence="1 2" key="1">
    <citation type="submission" date="2019-11" db="EMBL/GenBank/DDBJ databases">
        <title>Draft Genome Sequence of Plant Growth-Promoting Rhizosphere-Associated Bacteria.</title>
        <authorList>
            <person name="Vasilyev I.Y."/>
            <person name="Radchenko V."/>
            <person name="Ilnitskaya E.V."/>
        </authorList>
    </citation>
    <scope>NUCLEOTIDE SEQUENCE [LARGE SCALE GENOMIC DNA]</scope>
    <source>
        <strain evidence="1 2">VRA_MhP_f</strain>
    </source>
</reference>
<accession>A0A7X2SYR5</accession>
<evidence type="ECO:0000313" key="1">
    <source>
        <dbReference type="EMBL" id="MSE18661.1"/>
    </source>
</evidence>
<dbReference type="InterPro" id="IPR007035">
    <property type="entry name" value="Peptidase_M55"/>
</dbReference>
<dbReference type="InterPro" id="IPR036177">
    <property type="entry name" value="Peptidase_M55_sf"/>
</dbReference>
<feature type="non-terminal residue" evidence="1">
    <location>
        <position position="1"/>
    </location>
</feature>
<protein>
    <submittedName>
        <fullName evidence="1">Aminopeptidase</fullName>
    </submittedName>
</protein>
<name>A0A7X2SYR5_ENTAG</name>
<evidence type="ECO:0000313" key="2">
    <source>
        <dbReference type="Proteomes" id="UP000461948"/>
    </source>
</evidence>
<keyword evidence="1" id="KW-0645">Protease</keyword>